<evidence type="ECO:0000313" key="6">
    <source>
        <dbReference type="EnsemblMetazoa" id="XP_019771064.1"/>
    </source>
</evidence>
<feature type="domain" description="MD-2-related lipid-recognition" evidence="5">
    <location>
        <begin position="20"/>
        <end position="156"/>
    </location>
</feature>
<comment type="subcellular location">
    <subcellularLocation>
        <location evidence="1">Secreted</location>
    </subcellularLocation>
</comment>
<accession>A0AAR5QCW3</accession>
<evidence type="ECO:0000256" key="1">
    <source>
        <dbReference type="ARBA" id="ARBA00004613"/>
    </source>
</evidence>
<reference evidence="7" key="1">
    <citation type="journal article" date="2013" name="Genome Biol.">
        <title>Draft genome of the mountain pine beetle, Dendroctonus ponderosae Hopkins, a major forest pest.</title>
        <authorList>
            <person name="Keeling C.I."/>
            <person name="Yuen M.M."/>
            <person name="Liao N.Y."/>
            <person name="Docking T.R."/>
            <person name="Chan S.K."/>
            <person name="Taylor G.A."/>
            <person name="Palmquist D.L."/>
            <person name="Jackman S.D."/>
            <person name="Nguyen A."/>
            <person name="Li M."/>
            <person name="Henderson H."/>
            <person name="Janes J.K."/>
            <person name="Zhao Y."/>
            <person name="Pandoh P."/>
            <person name="Moore R."/>
            <person name="Sperling F.A."/>
            <person name="Huber D.P."/>
            <person name="Birol I."/>
            <person name="Jones S.J."/>
            <person name="Bohlmann J."/>
        </authorList>
    </citation>
    <scope>NUCLEOTIDE SEQUENCE</scope>
</reference>
<keyword evidence="3" id="KW-0964">Secreted</keyword>
<name>A0AAR5QCW3_DENPD</name>
<dbReference type="KEGG" id="dpa:109545025"/>
<dbReference type="GeneID" id="109545025"/>
<dbReference type="SMART" id="SM00737">
    <property type="entry name" value="ML"/>
    <property type="match status" value="1"/>
</dbReference>
<dbReference type="Gene3D" id="2.60.40.770">
    <property type="match status" value="1"/>
</dbReference>
<evidence type="ECO:0000313" key="7">
    <source>
        <dbReference type="Proteomes" id="UP000019118"/>
    </source>
</evidence>
<sequence length="160" mass="17777">MQITFFVFVTLTTVCYATKVLQCPGGNIANLQNNVQIGECDSPPCKLKKNSHVPLTVKFVAEDEYKDLKLVVTADVAGVVLPFVGVDGSSPCEYIFEEDETTKVNNCRIEKGKTYVYKNPIEILQIYPRIKTIVHWSIIDASSANRKIVTCFEVPAAITN</sequence>
<dbReference type="InterPro" id="IPR014756">
    <property type="entry name" value="Ig_E-set"/>
</dbReference>
<dbReference type="FunFam" id="2.60.40.770:FF:000001">
    <property type="entry name" value="NPC intracellular cholesterol transporter 2"/>
    <property type="match status" value="1"/>
</dbReference>
<dbReference type="Pfam" id="PF02221">
    <property type="entry name" value="E1_DerP2_DerF2"/>
    <property type="match status" value="1"/>
</dbReference>
<dbReference type="SUPFAM" id="SSF81296">
    <property type="entry name" value="E set domains"/>
    <property type="match status" value="1"/>
</dbReference>
<evidence type="ECO:0000256" key="3">
    <source>
        <dbReference type="ARBA" id="ARBA00022525"/>
    </source>
</evidence>
<feature type="signal peptide" evidence="4">
    <location>
        <begin position="1"/>
        <end position="17"/>
    </location>
</feature>
<proteinExistence type="inferred from homology"/>
<protein>
    <recommendedName>
        <fullName evidence="5">MD-2-related lipid-recognition domain-containing protein</fullName>
    </recommendedName>
</protein>
<dbReference type="GO" id="GO:0005576">
    <property type="term" value="C:extracellular region"/>
    <property type="evidence" value="ECO:0007669"/>
    <property type="project" value="UniProtKB-SubCell"/>
</dbReference>
<evidence type="ECO:0000256" key="4">
    <source>
        <dbReference type="SAM" id="SignalP"/>
    </source>
</evidence>
<dbReference type="Proteomes" id="UP000019118">
    <property type="component" value="Unassembled WGS sequence"/>
</dbReference>
<dbReference type="AlphaFoldDB" id="A0AAR5QCW3"/>
<organism evidence="6 7">
    <name type="scientific">Dendroctonus ponderosae</name>
    <name type="common">Mountain pine beetle</name>
    <dbReference type="NCBI Taxonomy" id="77166"/>
    <lineage>
        <taxon>Eukaryota</taxon>
        <taxon>Metazoa</taxon>
        <taxon>Ecdysozoa</taxon>
        <taxon>Arthropoda</taxon>
        <taxon>Hexapoda</taxon>
        <taxon>Insecta</taxon>
        <taxon>Pterygota</taxon>
        <taxon>Neoptera</taxon>
        <taxon>Endopterygota</taxon>
        <taxon>Coleoptera</taxon>
        <taxon>Polyphaga</taxon>
        <taxon>Cucujiformia</taxon>
        <taxon>Curculionidae</taxon>
        <taxon>Scolytinae</taxon>
        <taxon>Dendroctonus</taxon>
    </lineage>
</organism>
<feature type="chain" id="PRO_5043893885" description="MD-2-related lipid-recognition domain-containing protein" evidence="4">
    <location>
        <begin position="18"/>
        <end position="160"/>
    </location>
</feature>
<keyword evidence="7" id="KW-1185">Reference proteome</keyword>
<evidence type="ECO:0000256" key="2">
    <source>
        <dbReference type="ARBA" id="ARBA00006370"/>
    </source>
</evidence>
<dbReference type="InterPro" id="IPR003172">
    <property type="entry name" value="ML_dom"/>
</dbReference>
<evidence type="ECO:0000259" key="5">
    <source>
        <dbReference type="SMART" id="SM00737"/>
    </source>
</evidence>
<keyword evidence="4" id="KW-0732">Signal</keyword>
<dbReference type="EnsemblMetazoa" id="XM_019915505.1">
    <property type="protein sequence ID" value="XP_019771064.1"/>
    <property type="gene ID" value="LOC109545025"/>
</dbReference>
<comment type="similarity">
    <text evidence="2">Belongs to the NPC2 family.</text>
</comment>
<reference evidence="6" key="2">
    <citation type="submission" date="2024-08" db="UniProtKB">
        <authorList>
            <consortium name="EnsemblMetazoa"/>
        </authorList>
    </citation>
    <scope>IDENTIFICATION</scope>
</reference>